<feature type="domain" description="AB hydrolase-1" evidence="11">
    <location>
        <begin position="32"/>
        <end position="301"/>
    </location>
</feature>
<dbReference type="InterPro" id="IPR005944">
    <property type="entry name" value="Pro_iminopeptidase"/>
</dbReference>
<dbReference type="EMBL" id="JBDPZN010000005">
    <property type="protein sequence ID" value="MEO3683300.1"/>
    <property type="molecule type" value="Genomic_DNA"/>
</dbReference>
<dbReference type="GO" id="GO:0016787">
    <property type="term" value="F:hydrolase activity"/>
    <property type="evidence" value="ECO:0007669"/>
    <property type="project" value="UniProtKB-KW"/>
</dbReference>
<dbReference type="PANTHER" id="PTHR43722">
    <property type="entry name" value="PROLINE IMINOPEPTIDASE"/>
    <property type="match status" value="1"/>
</dbReference>
<accession>A0ABV0FR35</accession>
<keyword evidence="6" id="KW-0031">Aminopeptidase</keyword>
<comment type="caution">
    <text evidence="12">The sequence shown here is derived from an EMBL/GenBank/DDBJ whole genome shotgun (WGS) entry which is preliminary data.</text>
</comment>
<keyword evidence="13" id="KW-1185">Reference proteome</keyword>
<evidence type="ECO:0000256" key="4">
    <source>
        <dbReference type="ARBA" id="ARBA00012568"/>
    </source>
</evidence>
<organism evidence="12 13">
    <name type="scientific">Shewanella vesiculosa</name>
    <dbReference type="NCBI Taxonomy" id="518738"/>
    <lineage>
        <taxon>Bacteria</taxon>
        <taxon>Pseudomonadati</taxon>
        <taxon>Pseudomonadota</taxon>
        <taxon>Gammaproteobacteria</taxon>
        <taxon>Alteromonadales</taxon>
        <taxon>Shewanellaceae</taxon>
        <taxon>Shewanella</taxon>
    </lineage>
</organism>
<evidence type="ECO:0000256" key="6">
    <source>
        <dbReference type="ARBA" id="ARBA00022438"/>
    </source>
</evidence>
<evidence type="ECO:0000256" key="2">
    <source>
        <dbReference type="ARBA" id="ARBA00004496"/>
    </source>
</evidence>
<dbReference type="EC" id="3.4.11.5" evidence="4"/>
<dbReference type="Proteomes" id="UP001477278">
    <property type="component" value="Unassembled WGS sequence"/>
</dbReference>
<reference evidence="12 13" key="1">
    <citation type="submission" date="2024-05" db="EMBL/GenBank/DDBJ databases">
        <title>Genome sequencing of Marine Estuary Bacteria, Shewanella vesiculosa and S. baltica, and Pseudomonas syringae.</title>
        <authorList>
            <person name="Gurung A."/>
            <person name="Maclea K.S."/>
        </authorList>
    </citation>
    <scope>NUCLEOTIDE SEQUENCE [LARGE SCALE GENOMIC DNA]</scope>
    <source>
        <strain evidence="12 13">1A</strain>
    </source>
</reference>
<dbReference type="InterPro" id="IPR002410">
    <property type="entry name" value="Peptidase_S33"/>
</dbReference>
<keyword evidence="9 12" id="KW-0378">Hydrolase</keyword>
<dbReference type="Pfam" id="PF00561">
    <property type="entry name" value="Abhydrolase_1"/>
    <property type="match status" value="1"/>
</dbReference>
<dbReference type="PRINTS" id="PR00793">
    <property type="entry name" value="PROAMNOPTASE"/>
</dbReference>
<dbReference type="InterPro" id="IPR000073">
    <property type="entry name" value="AB_hydrolase_1"/>
</dbReference>
<evidence type="ECO:0000256" key="10">
    <source>
        <dbReference type="ARBA" id="ARBA00029605"/>
    </source>
</evidence>
<keyword evidence="8" id="KW-0645">Protease</keyword>
<comment type="catalytic activity">
    <reaction evidence="1">
        <text>Release of N-terminal proline from a peptide.</text>
        <dbReference type="EC" id="3.4.11.5"/>
    </reaction>
</comment>
<name>A0ABV0FR35_9GAMM</name>
<evidence type="ECO:0000256" key="5">
    <source>
        <dbReference type="ARBA" id="ARBA00021843"/>
    </source>
</evidence>
<comment type="similarity">
    <text evidence="3">Belongs to the peptidase S33 family.</text>
</comment>
<dbReference type="SUPFAM" id="SSF53474">
    <property type="entry name" value="alpha/beta-Hydrolases"/>
    <property type="match status" value="1"/>
</dbReference>
<evidence type="ECO:0000259" key="11">
    <source>
        <dbReference type="Pfam" id="PF00561"/>
    </source>
</evidence>
<evidence type="ECO:0000256" key="8">
    <source>
        <dbReference type="ARBA" id="ARBA00022670"/>
    </source>
</evidence>
<evidence type="ECO:0000256" key="7">
    <source>
        <dbReference type="ARBA" id="ARBA00022490"/>
    </source>
</evidence>
<keyword evidence="7" id="KW-0963">Cytoplasm</keyword>
<dbReference type="PANTHER" id="PTHR43722:SF1">
    <property type="entry name" value="PROLINE IMINOPEPTIDASE"/>
    <property type="match status" value="1"/>
</dbReference>
<dbReference type="Gene3D" id="3.40.50.1820">
    <property type="entry name" value="alpha/beta hydrolase"/>
    <property type="match status" value="1"/>
</dbReference>
<evidence type="ECO:0000256" key="9">
    <source>
        <dbReference type="ARBA" id="ARBA00022801"/>
    </source>
</evidence>
<gene>
    <name evidence="12" type="ORF">ABHN84_13495</name>
</gene>
<dbReference type="InterPro" id="IPR029058">
    <property type="entry name" value="AB_hydrolase_fold"/>
</dbReference>
<evidence type="ECO:0000313" key="13">
    <source>
        <dbReference type="Proteomes" id="UP001477278"/>
    </source>
</evidence>
<evidence type="ECO:0000313" key="12">
    <source>
        <dbReference type="EMBL" id="MEO3683300.1"/>
    </source>
</evidence>
<sequence>MTELPLFIQQQFVDVGNSHQLHVAEYGCEKGPALLYLHGGPGAGCCRSELSLFVSTGFHIYFVDQRGAGRSLPSGCLLHNTVMDLVADIETLRCTFDVEQWYLAGGSFGATLAWLYSGLYPSRVIAQVLWGMFIPSQLGINWLYGPNGASQFFNTQYARFIDVLEPKFTTALPQADTHSPAIAIDHLMNAYQVVLNHHNPQVVENAVQHWLMWEYELAQPSQFMGEVAQPLSCAKIGHHYVQQHFFDVYSQFKTLASAIEATTVLIQGEYDWVCPQHILTAFIEECGHQSIDYQHVSAGYHALTDQAVFQAVTQAILRLDNAASKFS</sequence>
<proteinExistence type="inferred from homology"/>
<evidence type="ECO:0000256" key="3">
    <source>
        <dbReference type="ARBA" id="ARBA00010088"/>
    </source>
</evidence>
<evidence type="ECO:0000256" key="1">
    <source>
        <dbReference type="ARBA" id="ARBA00001585"/>
    </source>
</evidence>
<comment type="subcellular location">
    <subcellularLocation>
        <location evidence="2">Cytoplasm</location>
    </subcellularLocation>
</comment>
<dbReference type="RefSeq" id="WP_347690432.1">
    <property type="nucleotide sequence ID" value="NZ_JBDPZN010000005.1"/>
</dbReference>
<protein>
    <recommendedName>
        <fullName evidence="5">Proline iminopeptidase</fullName>
        <ecNumber evidence="4">3.4.11.5</ecNumber>
    </recommendedName>
    <alternativeName>
        <fullName evidence="10">Prolyl aminopeptidase</fullName>
    </alternativeName>
</protein>